<proteinExistence type="predicted"/>
<organism evidence="1 2">
    <name type="scientific">Bacillus licheniformis</name>
    <dbReference type="NCBI Taxonomy" id="1402"/>
    <lineage>
        <taxon>Bacteria</taxon>
        <taxon>Bacillati</taxon>
        <taxon>Bacillota</taxon>
        <taxon>Bacilli</taxon>
        <taxon>Bacillales</taxon>
        <taxon>Bacillaceae</taxon>
        <taxon>Bacillus</taxon>
    </lineage>
</organism>
<sequence length="58" mass="6909">MECSSKENISQEMIGRKTRKIRLDLFAYKRSLSTGNFIFVPRKTILLTYSFVWDHPVR</sequence>
<gene>
    <name evidence="1" type="ORF">CHCC16736_0694</name>
</gene>
<evidence type="ECO:0000313" key="2">
    <source>
        <dbReference type="Proteomes" id="UP000435910"/>
    </source>
</evidence>
<protein>
    <submittedName>
        <fullName evidence="1">Uncharacterized protein</fullName>
    </submittedName>
</protein>
<evidence type="ECO:0000313" key="1">
    <source>
        <dbReference type="EMBL" id="TWL31526.1"/>
    </source>
</evidence>
<name>A0A8B5YG72_BACLI</name>
<reference evidence="1 2" key="1">
    <citation type="submission" date="2019-06" db="EMBL/GenBank/DDBJ databases">
        <title>Genome sequence analysis of &gt;100 Bacillus licheniformis strains suggests intrinsic resistance to this species.</title>
        <authorList>
            <person name="Wels M."/>
            <person name="Siezen R.J."/>
            <person name="Johansen E."/>
            <person name="Stuer-Lauridsen B."/>
            <person name="Bjerre K."/>
            <person name="Nielsen B.K.K."/>
        </authorList>
    </citation>
    <scope>NUCLEOTIDE SEQUENCE [LARGE SCALE GENOMIC DNA]</scope>
    <source>
        <strain evidence="1 2">BAC-16736</strain>
    </source>
</reference>
<dbReference type="Proteomes" id="UP000435910">
    <property type="component" value="Unassembled WGS sequence"/>
</dbReference>
<accession>A0A8B5YG72</accession>
<dbReference type="EMBL" id="NILC01000010">
    <property type="protein sequence ID" value="TWL31526.1"/>
    <property type="molecule type" value="Genomic_DNA"/>
</dbReference>
<dbReference type="AlphaFoldDB" id="A0A8B5YG72"/>
<comment type="caution">
    <text evidence="1">The sequence shown here is derived from an EMBL/GenBank/DDBJ whole genome shotgun (WGS) entry which is preliminary data.</text>
</comment>